<dbReference type="EMBL" id="JACHIO010000004">
    <property type="protein sequence ID" value="MBB5062951.1"/>
    <property type="molecule type" value="Genomic_DNA"/>
</dbReference>
<dbReference type="RefSeq" id="WP_014267315.1">
    <property type="nucleotide sequence ID" value="NZ_JACHIO010000004.1"/>
</dbReference>
<name>A0A7W7ZPL3_9BACT</name>
<dbReference type="SMART" id="SM00354">
    <property type="entry name" value="HTH_LACI"/>
    <property type="match status" value="1"/>
</dbReference>
<dbReference type="SUPFAM" id="SSF53822">
    <property type="entry name" value="Periplasmic binding protein-like I"/>
    <property type="match status" value="1"/>
</dbReference>
<accession>A0A7W7ZPL3</accession>
<dbReference type="GO" id="GO:0003700">
    <property type="term" value="F:DNA-binding transcription factor activity"/>
    <property type="evidence" value="ECO:0007669"/>
    <property type="project" value="TreeGrafter"/>
</dbReference>
<dbReference type="PANTHER" id="PTHR30146:SF155">
    <property type="entry name" value="ALANINE RACEMASE"/>
    <property type="match status" value="1"/>
</dbReference>
<dbReference type="SUPFAM" id="SSF47413">
    <property type="entry name" value="lambda repressor-like DNA-binding domains"/>
    <property type="match status" value="1"/>
</dbReference>
<evidence type="ECO:0000256" key="3">
    <source>
        <dbReference type="ARBA" id="ARBA00023163"/>
    </source>
</evidence>
<dbReference type="InterPro" id="IPR046335">
    <property type="entry name" value="LacI/GalR-like_sensor"/>
</dbReference>
<dbReference type="PROSITE" id="PS50932">
    <property type="entry name" value="HTH_LACI_2"/>
    <property type="match status" value="1"/>
</dbReference>
<keyword evidence="3" id="KW-0804">Transcription</keyword>
<dbReference type="CDD" id="cd06267">
    <property type="entry name" value="PBP1_LacI_sugar_binding-like"/>
    <property type="match status" value="1"/>
</dbReference>
<gene>
    <name evidence="5" type="ORF">HDF15_001288</name>
</gene>
<dbReference type="InterPro" id="IPR010982">
    <property type="entry name" value="Lambda_DNA-bd_dom_sf"/>
</dbReference>
<evidence type="ECO:0000256" key="2">
    <source>
        <dbReference type="ARBA" id="ARBA00023125"/>
    </source>
</evidence>
<evidence type="ECO:0000313" key="6">
    <source>
        <dbReference type="Proteomes" id="UP000584867"/>
    </source>
</evidence>
<dbReference type="OMA" id="CLPCHIR"/>
<dbReference type="Pfam" id="PF00356">
    <property type="entry name" value="LacI"/>
    <property type="match status" value="1"/>
</dbReference>
<comment type="caution">
    <text evidence="5">The sequence shown here is derived from an EMBL/GenBank/DDBJ whole genome shotgun (WGS) entry which is preliminary data.</text>
</comment>
<organism evidence="5 6">
    <name type="scientific">Granulicella mallensis</name>
    <dbReference type="NCBI Taxonomy" id="940614"/>
    <lineage>
        <taxon>Bacteria</taxon>
        <taxon>Pseudomonadati</taxon>
        <taxon>Acidobacteriota</taxon>
        <taxon>Terriglobia</taxon>
        <taxon>Terriglobales</taxon>
        <taxon>Acidobacteriaceae</taxon>
        <taxon>Granulicella</taxon>
    </lineage>
</organism>
<dbReference type="Pfam" id="PF13377">
    <property type="entry name" value="Peripla_BP_3"/>
    <property type="match status" value="1"/>
</dbReference>
<evidence type="ECO:0000259" key="4">
    <source>
        <dbReference type="PROSITE" id="PS50932"/>
    </source>
</evidence>
<dbReference type="InterPro" id="IPR000843">
    <property type="entry name" value="HTH_LacI"/>
</dbReference>
<reference evidence="5 6" key="1">
    <citation type="submission" date="2020-08" db="EMBL/GenBank/DDBJ databases">
        <title>Genomic Encyclopedia of Type Strains, Phase IV (KMG-V): Genome sequencing to study the core and pangenomes of soil and plant-associated prokaryotes.</title>
        <authorList>
            <person name="Whitman W."/>
        </authorList>
    </citation>
    <scope>NUCLEOTIDE SEQUENCE [LARGE SCALE GENOMIC DNA]</scope>
    <source>
        <strain evidence="5 6">X5P3</strain>
    </source>
</reference>
<dbReference type="Gene3D" id="3.40.50.2300">
    <property type="match status" value="2"/>
</dbReference>
<dbReference type="PANTHER" id="PTHR30146">
    <property type="entry name" value="LACI-RELATED TRANSCRIPTIONAL REPRESSOR"/>
    <property type="match status" value="1"/>
</dbReference>
<evidence type="ECO:0000313" key="5">
    <source>
        <dbReference type="EMBL" id="MBB5062951.1"/>
    </source>
</evidence>
<feature type="domain" description="HTH lacI-type" evidence="4">
    <location>
        <begin position="14"/>
        <end position="70"/>
    </location>
</feature>
<dbReference type="GO" id="GO:0000976">
    <property type="term" value="F:transcription cis-regulatory region binding"/>
    <property type="evidence" value="ECO:0007669"/>
    <property type="project" value="TreeGrafter"/>
</dbReference>
<dbReference type="InterPro" id="IPR028082">
    <property type="entry name" value="Peripla_BP_I"/>
</dbReference>
<protein>
    <submittedName>
        <fullName evidence="5">LacI family transcriptional regulator</fullName>
    </submittedName>
</protein>
<sequence length="355" mass="38621">MPRSTKSPSIPARVSLKTLADFLDLSPATISFVLNNVPGRSIPQITRNRVHAAAKKFGYQPSFVARSLQGMKSQTIGVLLPVFGEGYHTQVLAGAGDSLIDKGYFFFTAHHRHREDLVLEYPNLMAARGIEGILAIDTHLKKSPQCPTVAIASHHALPGVTNVVLNHQRAAELALQHLYQLGHRKIAFMRGQNVSSDSDARWKATVKVARSMGLTVSSDLTVKLDQDLDTPELGYPGIRNLLRHTSNFTAMLCFNDVAAIGTLRALFDTGLRVPHDVSILGFDDIPAAAFNVPSISTIRQPLQEFGRTAAQLLLRKIAGERVPSIVTIEPELIVRESTGPAPKKSAAARSHPGKK</sequence>
<dbReference type="Gene3D" id="1.10.260.40">
    <property type="entry name" value="lambda repressor-like DNA-binding domains"/>
    <property type="match status" value="1"/>
</dbReference>
<proteinExistence type="predicted"/>
<dbReference type="Proteomes" id="UP000584867">
    <property type="component" value="Unassembled WGS sequence"/>
</dbReference>
<keyword evidence="1" id="KW-0805">Transcription regulation</keyword>
<evidence type="ECO:0000256" key="1">
    <source>
        <dbReference type="ARBA" id="ARBA00023015"/>
    </source>
</evidence>
<dbReference type="AlphaFoldDB" id="A0A7W7ZPL3"/>
<keyword evidence="2" id="KW-0238">DNA-binding</keyword>